<dbReference type="InterPro" id="IPR035976">
    <property type="entry name" value="Sushi/SCR/CCP_sf"/>
</dbReference>
<evidence type="ECO:0000256" key="4">
    <source>
        <dbReference type="ARBA" id="ARBA00023157"/>
    </source>
</evidence>
<dbReference type="Ensembl" id="ENSHHUT00000017800.1">
    <property type="protein sequence ID" value="ENSHHUP00000017170.1"/>
    <property type="gene ID" value="ENSHHUG00000010696.1"/>
</dbReference>
<dbReference type="SMART" id="SM00032">
    <property type="entry name" value="CCP"/>
    <property type="match status" value="4"/>
</dbReference>
<comment type="caution">
    <text evidence="5">Lacks conserved residue(s) required for the propagation of feature annotation.</text>
</comment>
<dbReference type="AlphaFoldDB" id="A0A4W5L1N4"/>
<dbReference type="Pfam" id="PF00084">
    <property type="entry name" value="Sushi"/>
    <property type="match status" value="2"/>
</dbReference>
<accession>A0A4W5L1N4</accession>
<reference evidence="7" key="3">
    <citation type="submission" date="2025-09" db="UniProtKB">
        <authorList>
            <consortium name="Ensembl"/>
        </authorList>
    </citation>
    <scope>IDENTIFICATION</scope>
</reference>
<evidence type="ECO:0000259" key="6">
    <source>
        <dbReference type="PROSITE" id="PS50923"/>
    </source>
</evidence>
<dbReference type="Proteomes" id="UP000314982">
    <property type="component" value="Unassembled WGS sequence"/>
</dbReference>
<evidence type="ECO:0000256" key="3">
    <source>
        <dbReference type="ARBA" id="ARBA00022729"/>
    </source>
</evidence>
<dbReference type="GeneTree" id="ENSGT00980000202728"/>
<dbReference type="PANTHER" id="PTHR45785:SF2">
    <property type="entry name" value="COMPLEMENT FACTOR H-RELATED"/>
    <property type="match status" value="1"/>
</dbReference>
<evidence type="ECO:0000256" key="5">
    <source>
        <dbReference type="PROSITE-ProRule" id="PRU00302"/>
    </source>
</evidence>
<dbReference type="InterPro" id="IPR051503">
    <property type="entry name" value="ComplSys_Reg/VirEntry_Med"/>
</dbReference>
<dbReference type="STRING" id="62062.ENSHHUP00000017170"/>
<protein>
    <recommendedName>
        <fullName evidence="6">Sushi domain-containing protein</fullName>
    </recommendedName>
</protein>
<dbReference type="PANTHER" id="PTHR45785">
    <property type="entry name" value="COMPLEMENT FACTOR H-RELATED"/>
    <property type="match status" value="1"/>
</dbReference>
<reference evidence="8" key="1">
    <citation type="submission" date="2018-06" db="EMBL/GenBank/DDBJ databases">
        <title>Genome assembly of Danube salmon.</title>
        <authorList>
            <person name="Macqueen D.J."/>
            <person name="Gundappa M.K."/>
        </authorList>
    </citation>
    <scope>NUCLEOTIDE SEQUENCE [LARGE SCALE GENOMIC DNA]</scope>
</reference>
<evidence type="ECO:0000313" key="7">
    <source>
        <dbReference type="Ensembl" id="ENSHHUP00000017170.1"/>
    </source>
</evidence>
<comment type="subcellular location">
    <subcellularLocation>
        <location evidence="1">Virion</location>
    </subcellularLocation>
</comment>
<dbReference type="InterPro" id="IPR000436">
    <property type="entry name" value="Sushi_SCR_CCP_dom"/>
</dbReference>
<keyword evidence="4" id="KW-1015">Disulfide bond</keyword>
<proteinExistence type="predicted"/>
<dbReference type="SUPFAM" id="SSF57535">
    <property type="entry name" value="Complement control module/SCR domain"/>
    <property type="match status" value="2"/>
</dbReference>
<reference evidence="7" key="2">
    <citation type="submission" date="2025-08" db="UniProtKB">
        <authorList>
            <consortium name="Ensembl"/>
        </authorList>
    </citation>
    <scope>IDENTIFICATION</scope>
</reference>
<evidence type="ECO:0000256" key="1">
    <source>
        <dbReference type="ARBA" id="ARBA00004328"/>
    </source>
</evidence>
<organism evidence="7 8">
    <name type="scientific">Hucho hucho</name>
    <name type="common">huchen</name>
    <dbReference type="NCBI Taxonomy" id="62062"/>
    <lineage>
        <taxon>Eukaryota</taxon>
        <taxon>Metazoa</taxon>
        <taxon>Chordata</taxon>
        <taxon>Craniata</taxon>
        <taxon>Vertebrata</taxon>
        <taxon>Euteleostomi</taxon>
        <taxon>Actinopterygii</taxon>
        <taxon>Neopterygii</taxon>
        <taxon>Teleostei</taxon>
        <taxon>Protacanthopterygii</taxon>
        <taxon>Salmoniformes</taxon>
        <taxon>Salmonidae</taxon>
        <taxon>Salmoninae</taxon>
        <taxon>Hucho</taxon>
    </lineage>
</organism>
<dbReference type="CDD" id="cd00033">
    <property type="entry name" value="CCP"/>
    <property type="match status" value="1"/>
</dbReference>
<evidence type="ECO:0000256" key="2">
    <source>
        <dbReference type="ARBA" id="ARBA00022659"/>
    </source>
</evidence>
<name>A0A4W5L1N4_9TELE</name>
<evidence type="ECO:0000313" key="8">
    <source>
        <dbReference type="Proteomes" id="UP000314982"/>
    </source>
</evidence>
<keyword evidence="8" id="KW-1185">Reference proteome</keyword>
<dbReference type="PROSITE" id="PS50923">
    <property type="entry name" value="SUSHI"/>
    <property type="match status" value="1"/>
</dbReference>
<sequence>STGEVGPTGLTGVLGLIQCSSVEMCGRAAGSRWTCTQKMTADGPVAVIECLEGYQLTSSSEIQCTPTDLLLPLDRPCVPRGCIHWGDHVPHGRTISVICLGFLFESTCHYGTLQPTPLLCCRTPPEINNGHHQSLRHSNSITTVYSCDSGYDLFGVSSFTCQVESGEWSPPPRGGILHCKPIPCLAPPQVPHGKFYSPSSSTGNFKEGDSLYLRCFISQQTHICDVMGCRFIPERLTCSKQIQCRHSCDHYEVPNGQAFCASNFEGEKCDITCNRLYNLEVSSQIQCTSSGWSSFPYCIGERTSTWLLFFFYLSTYKGLEIQSILYKKRQLLLLSFSPQFGIARY</sequence>
<keyword evidence="2 5" id="KW-0768">Sushi</keyword>
<dbReference type="Gene3D" id="2.10.70.10">
    <property type="entry name" value="Complement Module, domain 1"/>
    <property type="match status" value="2"/>
</dbReference>
<feature type="domain" description="Sushi" evidence="6">
    <location>
        <begin position="119"/>
        <end position="181"/>
    </location>
</feature>
<keyword evidence="3" id="KW-0732">Signal</keyword>